<comment type="caution">
    <text evidence="5">The sequence shown here is derived from an EMBL/GenBank/DDBJ whole genome shotgun (WGS) entry which is preliminary data.</text>
</comment>
<accession>A0ABN9LVQ6</accession>
<name>A0ABN9LVQ6_9NEOB</name>
<evidence type="ECO:0000256" key="3">
    <source>
        <dbReference type="ARBA" id="ARBA00042864"/>
    </source>
</evidence>
<dbReference type="PANTHER" id="PTHR43472">
    <property type="entry name" value="PHOSPHORIBOSYLAMINE--GLYCINE LIGASE"/>
    <property type="match status" value="1"/>
</dbReference>
<comment type="similarity">
    <text evidence="1">Belongs to the GARS family.</text>
</comment>
<organism evidence="5 6">
    <name type="scientific">Ranitomeya imitator</name>
    <name type="common">mimic poison frog</name>
    <dbReference type="NCBI Taxonomy" id="111125"/>
    <lineage>
        <taxon>Eukaryota</taxon>
        <taxon>Metazoa</taxon>
        <taxon>Chordata</taxon>
        <taxon>Craniata</taxon>
        <taxon>Vertebrata</taxon>
        <taxon>Euteleostomi</taxon>
        <taxon>Amphibia</taxon>
        <taxon>Batrachia</taxon>
        <taxon>Anura</taxon>
        <taxon>Neobatrachia</taxon>
        <taxon>Hyloidea</taxon>
        <taxon>Dendrobatidae</taxon>
        <taxon>Dendrobatinae</taxon>
        <taxon>Ranitomeya</taxon>
    </lineage>
</organism>
<dbReference type="PANTHER" id="PTHR43472:SF1">
    <property type="entry name" value="PHOSPHORIBOSYLAMINE--GLYCINE LIGASE, CHLOROPLASTIC"/>
    <property type="match status" value="1"/>
</dbReference>
<dbReference type="Pfam" id="PF02843">
    <property type="entry name" value="GARS_C"/>
    <property type="match status" value="1"/>
</dbReference>
<dbReference type="SUPFAM" id="SSF51246">
    <property type="entry name" value="Rudiment single hybrid motif"/>
    <property type="match status" value="1"/>
</dbReference>
<evidence type="ECO:0000259" key="4">
    <source>
        <dbReference type="SMART" id="SM01210"/>
    </source>
</evidence>
<dbReference type="Gene3D" id="3.90.600.10">
    <property type="entry name" value="Phosphoribosylglycinamide synthetase, C-terminal domain"/>
    <property type="match status" value="1"/>
</dbReference>
<reference evidence="5" key="1">
    <citation type="submission" date="2023-07" db="EMBL/GenBank/DDBJ databases">
        <authorList>
            <person name="Stuckert A."/>
        </authorList>
    </citation>
    <scope>NUCLEOTIDE SEQUENCE</scope>
</reference>
<dbReference type="InterPro" id="IPR000115">
    <property type="entry name" value="PRibGlycinamide_synth"/>
</dbReference>
<dbReference type="InterPro" id="IPR037123">
    <property type="entry name" value="PRibGlycinamide_synth_C_sf"/>
</dbReference>
<evidence type="ECO:0000313" key="6">
    <source>
        <dbReference type="Proteomes" id="UP001176940"/>
    </source>
</evidence>
<evidence type="ECO:0000256" key="1">
    <source>
        <dbReference type="ARBA" id="ARBA00038345"/>
    </source>
</evidence>
<dbReference type="InterPro" id="IPR020560">
    <property type="entry name" value="PRibGlycinamide_synth_C-dom"/>
</dbReference>
<dbReference type="InterPro" id="IPR011054">
    <property type="entry name" value="Rudment_hybrid_motif"/>
</dbReference>
<evidence type="ECO:0000256" key="2">
    <source>
        <dbReference type="ARBA" id="ARBA00042242"/>
    </source>
</evidence>
<gene>
    <name evidence="5" type="ORF">RIMI_LOCUS13706410</name>
</gene>
<dbReference type="SMART" id="SM01210">
    <property type="entry name" value="GARS_C"/>
    <property type="match status" value="1"/>
</dbReference>
<dbReference type="EMBL" id="CAUEEQ010034233">
    <property type="protein sequence ID" value="CAJ0952049.1"/>
    <property type="molecule type" value="Genomic_DNA"/>
</dbReference>
<feature type="domain" description="Phosphoribosylglycinamide synthetase C-domain" evidence="4">
    <location>
        <begin position="1"/>
        <end position="82"/>
    </location>
</feature>
<protein>
    <recommendedName>
        <fullName evidence="2">Glycinamide ribonucleotide synthetase</fullName>
    </recommendedName>
    <alternativeName>
        <fullName evidence="3">Phosphoribosylglycinamide synthetase</fullName>
    </alternativeName>
</protein>
<evidence type="ECO:0000313" key="5">
    <source>
        <dbReference type="EMBL" id="CAJ0952049.1"/>
    </source>
</evidence>
<proteinExistence type="inferred from homology"/>
<dbReference type="Proteomes" id="UP001176940">
    <property type="component" value="Unassembled WGS sequence"/>
</dbReference>
<keyword evidence="6" id="KW-1185">Reference proteome</keyword>
<sequence>MAAGGDVIHGLTQEPNTSCKVFHAGTTLSENGHVLTNGGRVLCVTALGNSVAEAQQSALAVLKKEIYWEGSFSRTDIGYRAIEREKQSGA</sequence>